<evidence type="ECO:0000313" key="4">
    <source>
        <dbReference type="EMBL" id="AYG01814.1"/>
    </source>
</evidence>
<feature type="chain" id="PRO_5039562371" evidence="2">
    <location>
        <begin position="22"/>
        <end position="280"/>
    </location>
</feature>
<sequence length="280" mass="31113">MKKIKFIAVATLGLASISLLVACSSQKSSGAAKDKVTTITVATSGDSNPYEYTTSSGKMTGFEYDILKQADKDLKDYQFKFKVYDDSAILAALDGGRAQIAANNFGKTKAREEKYLFSYPVRQGIDAIFSTSKENITKISQLAGKTTEIPTGTNYGDMFETWNKNHPDKKINVKYSQRPLTDRLSAIASGQIDFLFASKSAAENLVKEHAITGLVDTIPTDLDKQPEFKTYDYFVLDNSQTKLQKALNTELKKLYENGTLKKLSEKYFHDSHIPAADQFQ</sequence>
<accession>A0A387BHZ9</accession>
<dbReference type="PANTHER" id="PTHR35936:SF19">
    <property type="entry name" value="AMINO-ACID-BINDING PROTEIN YXEM-RELATED"/>
    <property type="match status" value="1"/>
</dbReference>
<gene>
    <name evidence="4" type="ORF">D7I46_12560</name>
</gene>
<proteinExistence type="predicted"/>
<dbReference type="EMBL" id="CP032627">
    <property type="protein sequence ID" value="AYG01814.1"/>
    <property type="molecule type" value="Genomic_DNA"/>
</dbReference>
<evidence type="ECO:0000259" key="3">
    <source>
        <dbReference type="SMART" id="SM00062"/>
    </source>
</evidence>
<dbReference type="CDD" id="cd13710">
    <property type="entry name" value="PBP2_TcyK"/>
    <property type="match status" value="1"/>
</dbReference>
<dbReference type="KEGG" id="lact:D7I46_12560"/>
<dbReference type="SUPFAM" id="SSF53850">
    <property type="entry name" value="Periplasmic binding protein-like II"/>
    <property type="match status" value="1"/>
</dbReference>
<evidence type="ECO:0000313" key="5">
    <source>
        <dbReference type="Proteomes" id="UP000269374"/>
    </source>
</evidence>
<dbReference type="RefSeq" id="WP_120773183.1">
    <property type="nucleotide sequence ID" value="NZ_CP032627.1"/>
</dbReference>
<dbReference type="Pfam" id="PF00497">
    <property type="entry name" value="SBP_bac_3"/>
    <property type="match status" value="1"/>
</dbReference>
<evidence type="ECO:0000256" key="1">
    <source>
        <dbReference type="ARBA" id="ARBA00022729"/>
    </source>
</evidence>
<keyword evidence="1 2" id="KW-0732">Signal</keyword>
<name>A0A387BHZ9_9LACT</name>
<dbReference type="PROSITE" id="PS51257">
    <property type="entry name" value="PROKAR_LIPOPROTEIN"/>
    <property type="match status" value="1"/>
</dbReference>
<protein>
    <submittedName>
        <fullName evidence="4">Amino acid ABC transporter substrate-binding protein</fullName>
    </submittedName>
</protein>
<dbReference type="Gene3D" id="3.40.190.10">
    <property type="entry name" value="Periplasmic binding protein-like II"/>
    <property type="match status" value="2"/>
</dbReference>
<reference evidence="4 5" key="1">
    <citation type="submission" date="2018-09" db="EMBL/GenBank/DDBJ databases">
        <title>Genome sequencing of strain 1JSPR-7.</title>
        <authorList>
            <person name="Heo J."/>
            <person name="Kim S.-J."/>
            <person name="Kwon S.-W."/>
        </authorList>
    </citation>
    <scope>NUCLEOTIDE SEQUENCE [LARGE SCALE GENOMIC DNA]</scope>
    <source>
        <strain evidence="4 5">1JSPR-7</strain>
    </source>
</reference>
<feature type="signal peptide" evidence="2">
    <location>
        <begin position="1"/>
        <end position="21"/>
    </location>
</feature>
<keyword evidence="5" id="KW-1185">Reference proteome</keyword>
<dbReference type="OrthoDB" id="8613538at2"/>
<dbReference type="AlphaFoldDB" id="A0A387BHZ9"/>
<dbReference type="Proteomes" id="UP000269374">
    <property type="component" value="Chromosome"/>
</dbReference>
<dbReference type="InterPro" id="IPR001638">
    <property type="entry name" value="Solute-binding_3/MltF_N"/>
</dbReference>
<feature type="domain" description="Solute-binding protein family 3/N-terminal" evidence="3">
    <location>
        <begin position="38"/>
        <end position="270"/>
    </location>
</feature>
<dbReference type="SMART" id="SM00062">
    <property type="entry name" value="PBPb"/>
    <property type="match status" value="1"/>
</dbReference>
<organism evidence="4 5">
    <name type="scientific">Lactococcus allomyrinae</name>
    <dbReference type="NCBI Taxonomy" id="2419773"/>
    <lineage>
        <taxon>Bacteria</taxon>
        <taxon>Bacillati</taxon>
        <taxon>Bacillota</taxon>
        <taxon>Bacilli</taxon>
        <taxon>Lactobacillales</taxon>
        <taxon>Streptococcaceae</taxon>
        <taxon>Lactococcus</taxon>
    </lineage>
</organism>
<dbReference type="PANTHER" id="PTHR35936">
    <property type="entry name" value="MEMBRANE-BOUND LYTIC MUREIN TRANSGLYCOSYLASE F"/>
    <property type="match status" value="1"/>
</dbReference>
<evidence type="ECO:0000256" key="2">
    <source>
        <dbReference type="SAM" id="SignalP"/>
    </source>
</evidence>